<feature type="signal peptide" evidence="1">
    <location>
        <begin position="1"/>
        <end position="29"/>
    </location>
</feature>
<dbReference type="EMBL" id="JAVDRF010000005">
    <property type="protein sequence ID" value="MDR6536999.1"/>
    <property type="molecule type" value="Genomic_DNA"/>
</dbReference>
<accession>A0ABU1NEV7</accession>
<comment type="caution">
    <text evidence="2">The sequence shown here is derived from an EMBL/GenBank/DDBJ whole genome shotgun (WGS) entry which is preliminary data.</text>
</comment>
<evidence type="ECO:0000256" key="1">
    <source>
        <dbReference type="SAM" id="SignalP"/>
    </source>
</evidence>
<dbReference type="Proteomes" id="UP001184230">
    <property type="component" value="Unassembled WGS sequence"/>
</dbReference>
<name>A0ABU1NEV7_9BURK</name>
<evidence type="ECO:0000313" key="3">
    <source>
        <dbReference type="Proteomes" id="UP001184230"/>
    </source>
</evidence>
<keyword evidence="1" id="KW-0732">Signal</keyword>
<gene>
    <name evidence="2" type="ORF">J2739_002772</name>
</gene>
<organism evidence="2 3">
    <name type="scientific">Variovorax soli</name>
    <dbReference type="NCBI Taxonomy" id="376815"/>
    <lineage>
        <taxon>Bacteria</taxon>
        <taxon>Pseudomonadati</taxon>
        <taxon>Pseudomonadota</taxon>
        <taxon>Betaproteobacteria</taxon>
        <taxon>Burkholderiales</taxon>
        <taxon>Comamonadaceae</taxon>
        <taxon>Variovorax</taxon>
    </lineage>
</organism>
<feature type="chain" id="PRO_5046628567" description="PXPV repeat-containing protein" evidence="1">
    <location>
        <begin position="30"/>
        <end position="182"/>
    </location>
</feature>
<protein>
    <recommendedName>
        <fullName evidence="4">PXPV repeat-containing protein</fullName>
    </recommendedName>
</protein>
<evidence type="ECO:0000313" key="2">
    <source>
        <dbReference type="EMBL" id="MDR6536999.1"/>
    </source>
</evidence>
<proteinExistence type="predicted"/>
<sequence>MRTPRKSIRTIATLSVLAALAGAASLAQAEQVWARVISATPSHETTGNTRYNVTYEYAGQQYTTVTNTRPGASIPIEVGDPGVATTSPVAPQPEVAGAPVDYNTPRPDWNNVTPEQGVVVSGGGAPVYAQPAPIYSQPAPVYYPAPVYVAPAPVYYPAPYVYPPVGLSLNFGYSRGWHGHWR</sequence>
<keyword evidence="3" id="KW-1185">Reference proteome</keyword>
<reference evidence="2 3" key="1">
    <citation type="submission" date="2023-07" db="EMBL/GenBank/DDBJ databases">
        <title>Sorghum-associated microbial communities from plants grown in Nebraska, USA.</title>
        <authorList>
            <person name="Schachtman D."/>
        </authorList>
    </citation>
    <scope>NUCLEOTIDE SEQUENCE [LARGE SCALE GENOMIC DNA]</scope>
    <source>
        <strain evidence="2 3">DS1781</strain>
    </source>
</reference>
<dbReference type="RefSeq" id="WP_309902534.1">
    <property type="nucleotide sequence ID" value="NZ_JAVDRF010000005.1"/>
</dbReference>
<evidence type="ECO:0008006" key="4">
    <source>
        <dbReference type="Google" id="ProtNLM"/>
    </source>
</evidence>